<dbReference type="InterPro" id="IPR023214">
    <property type="entry name" value="HAD_sf"/>
</dbReference>
<dbReference type="SUPFAM" id="SSF56784">
    <property type="entry name" value="HAD-like"/>
    <property type="match status" value="1"/>
</dbReference>
<reference evidence="2" key="1">
    <citation type="journal article" date="2019" name="Int. J. Syst. Evol. Microbiol.">
        <title>The Global Catalogue of Microorganisms (GCM) 10K type strain sequencing project: providing services to taxonomists for standard genome sequencing and annotation.</title>
        <authorList>
            <consortium name="The Broad Institute Genomics Platform"/>
            <consortium name="The Broad Institute Genome Sequencing Center for Infectious Disease"/>
            <person name="Wu L."/>
            <person name="Ma J."/>
        </authorList>
    </citation>
    <scope>NUCLEOTIDE SEQUENCE [LARGE SCALE GENOMIC DNA]</scope>
    <source>
        <strain evidence="2">CCM 8925</strain>
    </source>
</reference>
<dbReference type="RefSeq" id="WP_137637936.1">
    <property type="nucleotide sequence ID" value="NZ_BJDN01000015.1"/>
</dbReference>
<keyword evidence="2" id="KW-1185">Reference proteome</keyword>
<dbReference type="InterPro" id="IPR036412">
    <property type="entry name" value="HAD-like_sf"/>
</dbReference>
<organism evidence="1 2">
    <name type="scientific">Loigolactobacillus binensis</name>
    <dbReference type="NCBI Taxonomy" id="2559922"/>
    <lineage>
        <taxon>Bacteria</taxon>
        <taxon>Bacillati</taxon>
        <taxon>Bacillota</taxon>
        <taxon>Bacilli</taxon>
        <taxon>Lactobacillales</taxon>
        <taxon>Lactobacillaceae</taxon>
        <taxon>Loigolactobacillus</taxon>
    </lineage>
</organism>
<evidence type="ECO:0000313" key="1">
    <source>
        <dbReference type="EMBL" id="MFD0897475.1"/>
    </source>
</evidence>
<dbReference type="InterPro" id="IPR006379">
    <property type="entry name" value="HAD-SF_hydro_IIB"/>
</dbReference>
<keyword evidence="1" id="KW-0378">Hydrolase</keyword>
<dbReference type="NCBIfam" id="TIGR01484">
    <property type="entry name" value="HAD-SF-IIB"/>
    <property type="match status" value="1"/>
</dbReference>
<dbReference type="PANTHER" id="PTHR10000:SF25">
    <property type="entry name" value="PHOSPHATASE YKRA-RELATED"/>
    <property type="match status" value="1"/>
</dbReference>
<dbReference type="Proteomes" id="UP001597104">
    <property type="component" value="Unassembled WGS sequence"/>
</dbReference>
<dbReference type="EMBL" id="JBHTIO010000033">
    <property type="protein sequence ID" value="MFD0897475.1"/>
    <property type="molecule type" value="Genomic_DNA"/>
</dbReference>
<proteinExistence type="predicted"/>
<accession>A0ABW3ECN6</accession>
<gene>
    <name evidence="1" type="ORF">ACFQZ7_06950</name>
</gene>
<protein>
    <submittedName>
        <fullName evidence="1">HAD-IIB family hydrolase</fullName>
    </submittedName>
</protein>
<dbReference type="PANTHER" id="PTHR10000">
    <property type="entry name" value="PHOSPHOSERINE PHOSPHATASE"/>
    <property type="match status" value="1"/>
</dbReference>
<dbReference type="Pfam" id="PF08282">
    <property type="entry name" value="Hydrolase_3"/>
    <property type="match status" value="1"/>
</dbReference>
<dbReference type="Gene3D" id="3.30.1240.10">
    <property type="match status" value="1"/>
</dbReference>
<comment type="caution">
    <text evidence="1">The sequence shown here is derived from an EMBL/GenBank/DDBJ whole genome shotgun (WGS) entry which is preliminary data.</text>
</comment>
<name>A0ABW3ECN6_9LACO</name>
<dbReference type="GO" id="GO:0016787">
    <property type="term" value="F:hydrolase activity"/>
    <property type="evidence" value="ECO:0007669"/>
    <property type="project" value="UniProtKB-KW"/>
</dbReference>
<evidence type="ECO:0000313" key="2">
    <source>
        <dbReference type="Proteomes" id="UP001597104"/>
    </source>
</evidence>
<sequence>MIKKYFFFDIDGTLTDRKTNQIVPSAQMALDQLQAKGYFVAIATGRAHYKAVPFMQQVGLRNMVCSGGGGLVVEQKLIQNKPLDLSKAKAVIQQAENLGYGVLVMRDDSIRVWSKNDLFRQQVGERQEATDYIIDPQLDFQTLPVIYKIYVAIPAAAEMKLTLKATLGHLRFVPEYLMFQYDDKYRGIVEMMQRLNAPLKDVVVFGDGLNDLVMFRSQWTSIALGNAASAVKTQADYVTAANTDDGVYRACQKFGWL</sequence>
<dbReference type="Gene3D" id="3.40.50.1000">
    <property type="entry name" value="HAD superfamily/HAD-like"/>
    <property type="match status" value="1"/>
</dbReference>